<keyword evidence="3" id="KW-0813">Transport</keyword>
<comment type="similarity">
    <text evidence="2">Belongs to the VTI1 family.</text>
</comment>
<evidence type="ECO:0000256" key="1">
    <source>
        <dbReference type="ARBA" id="ARBA00004211"/>
    </source>
</evidence>
<dbReference type="InterPro" id="IPR038407">
    <property type="entry name" value="v-SNARE_N_sf"/>
</dbReference>
<dbReference type="InterPro" id="IPR007705">
    <property type="entry name" value="Vesicle_trsprt_v-SNARE_N"/>
</dbReference>
<evidence type="ECO:0000256" key="10">
    <source>
        <dbReference type="SAM" id="Phobius"/>
    </source>
</evidence>
<feature type="coiled-coil region" evidence="9">
    <location>
        <begin position="69"/>
        <end position="145"/>
    </location>
</feature>
<sequence length="212" mass="23159">MSIFDRYDEEYKGLSQQITSSLSSLQYDSSAAPQTISLTGGLLKQADSLIKQMEMEARDAGDANLKAICKTYKKSLQSLKRDYEAAAEKANRSDLMGGAGAGGLGGDRGRMAQATDALGRQNETLENARRAMADTEDVALEITEELGRNREKIASARDKVGDVSGMTNQARRLVQSMSKRETQQKIMMYGFAFVLLGSIVLVVYYMGKGKSE</sequence>
<evidence type="ECO:0000256" key="5">
    <source>
        <dbReference type="ARBA" id="ARBA00022927"/>
    </source>
</evidence>
<dbReference type="InterPro" id="IPR010989">
    <property type="entry name" value="SNARE"/>
</dbReference>
<dbReference type="Pfam" id="PF12352">
    <property type="entry name" value="V-SNARE_C"/>
    <property type="match status" value="1"/>
</dbReference>
<dbReference type="Gene3D" id="1.20.58.400">
    <property type="entry name" value="t-snare proteins"/>
    <property type="match status" value="1"/>
</dbReference>
<dbReference type="CDD" id="cd15862">
    <property type="entry name" value="SNARE_Vti1"/>
    <property type="match status" value="1"/>
</dbReference>
<comment type="subcellular location">
    <subcellularLocation>
        <location evidence="1">Membrane</location>
        <topology evidence="1">Single-pass type IV membrane protein</topology>
    </subcellularLocation>
</comment>
<keyword evidence="4 10" id="KW-0812">Transmembrane</keyword>
<evidence type="ECO:0000256" key="3">
    <source>
        <dbReference type="ARBA" id="ARBA00022448"/>
    </source>
</evidence>
<reference evidence="12 13" key="1">
    <citation type="journal article" date="2023" name="Commun. Biol.">
        <title>Genome analysis of Parmales, the sister group of diatoms, reveals the evolutionary specialization of diatoms from phago-mixotrophs to photoautotrophs.</title>
        <authorList>
            <person name="Ban H."/>
            <person name="Sato S."/>
            <person name="Yoshikawa S."/>
            <person name="Yamada K."/>
            <person name="Nakamura Y."/>
            <person name="Ichinomiya M."/>
            <person name="Sato N."/>
            <person name="Blanc-Mathieu R."/>
            <person name="Endo H."/>
            <person name="Kuwata A."/>
            <person name="Ogata H."/>
        </authorList>
    </citation>
    <scope>NUCLEOTIDE SEQUENCE [LARGE SCALE GENOMIC DNA]</scope>
</reference>
<dbReference type="SUPFAM" id="SSF58038">
    <property type="entry name" value="SNARE fusion complex"/>
    <property type="match status" value="1"/>
</dbReference>
<feature type="transmembrane region" description="Helical" evidence="10">
    <location>
        <begin position="186"/>
        <end position="206"/>
    </location>
</feature>
<evidence type="ECO:0000256" key="9">
    <source>
        <dbReference type="SAM" id="Coils"/>
    </source>
</evidence>
<gene>
    <name evidence="12" type="ORF">TeGR_g3763</name>
</gene>
<dbReference type="PANTHER" id="PTHR21230">
    <property type="entry name" value="VESICLE TRANSPORT V-SNARE PROTEIN VTI1-RELATED"/>
    <property type="match status" value="1"/>
</dbReference>
<protein>
    <recommendedName>
        <fullName evidence="11">Vesicle transport v-SNARE N-terminal domain-containing protein</fullName>
    </recommendedName>
</protein>
<evidence type="ECO:0000256" key="7">
    <source>
        <dbReference type="ARBA" id="ARBA00023054"/>
    </source>
</evidence>
<dbReference type="Gene3D" id="1.20.5.110">
    <property type="match status" value="1"/>
</dbReference>
<dbReference type="Proteomes" id="UP001165060">
    <property type="component" value="Unassembled WGS sequence"/>
</dbReference>
<dbReference type="PANTHER" id="PTHR21230:SF84">
    <property type="entry name" value="VESICLE TRANSPORT V-SNARE N-TERMINAL DOMAIN-CONTAINING PROTEIN"/>
    <property type="match status" value="1"/>
</dbReference>
<keyword evidence="6 10" id="KW-1133">Transmembrane helix</keyword>
<proteinExistence type="inferred from homology"/>
<evidence type="ECO:0000313" key="13">
    <source>
        <dbReference type="Proteomes" id="UP001165060"/>
    </source>
</evidence>
<organism evidence="12 13">
    <name type="scientific">Tetraparma gracilis</name>
    <dbReference type="NCBI Taxonomy" id="2962635"/>
    <lineage>
        <taxon>Eukaryota</taxon>
        <taxon>Sar</taxon>
        <taxon>Stramenopiles</taxon>
        <taxon>Ochrophyta</taxon>
        <taxon>Bolidophyceae</taxon>
        <taxon>Parmales</taxon>
        <taxon>Triparmaceae</taxon>
        <taxon>Tetraparma</taxon>
    </lineage>
</organism>
<evidence type="ECO:0000256" key="8">
    <source>
        <dbReference type="ARBA" id="ARBA00023136"/>
    </source>
</evidence>
<dbReference type="SUPFAM" id="SSF47661">
    <property type="entry name" value="t-snare proteins"/>
    <property type="match status" value="1"/>
</dbReference>
<evidence type="ECO:0000259" key="11">
    <source>
        <dbReference type="Pfam" id="PF05008"/>
    </source>
</evidence>
<dbReference type="EMBL" id="BRYB01000552">
    <property type="protein sequence ID" value="GMI32610.1"/>
    <property type="molecule type" value="Genomic_DNA"/>
</dbReference>
<keyword evidence="7 9" id="KW-0175">Coiled coil</keyword>
<evidence type="ECO:0000313" key="12">
    <source>
        <dbReference type="EMBL" id="GMI32610.1"/>
    </source>
</evidence>
<keyword evidence="13" id="KW-1185">Reference proteome</keyword>
<keyword evidence="5" id="KW-0653">Protein transport</keyword>
<evidence type="ECO:0000256" key="4">
    <source>
        <dbReference type="ARBA" id="ARBA00022692"/>
    </source>
</evidence>
<accession>A0ABQ6MUA3</accession>
<name>A0ABQ6MUA3_9STRA</name>
<dbReference type="Pfam" id="PF05008">
    <property type="entry name" value="V-SNARE"/>
    <property type="match status" value="1"/>
</dbReference>
<evidence type="ECO:0000256" key="6">
    <source>
        <dbReference type="ARBA" id="ARBA00022989"/>
    </source>
</evidence>
<feature type="domain" description="Vesicle transport v-SNARE N-terminal" evidence="11">
    <location>
        <begin position="1"/>
        <end position="85"/>
    </location>
</feature>
<keyword evidence="8 10" id="KW-0472">Membrane</keyword>
<comment type="caution">
    <text evidence="12">The sequence shown here is derived from an EMBL/GenBank/DDBJ whole genome shotgun (WGS) entry which is preliminary data.</text>
</comment>
<evidence type="ECO:0000256" key="2">
    <source>
        <dbReference type="ARBA" id="ARBA00006108"/>
    </source>
</evidence>